<dbReference type="SUPFAM" id="SSF56059">
    <property type="entry name" value="Glutathione synthetase ATP-binding domain-like"/>
    <property type="match status" value="1"/>
</dbReference>
<feature type="domain" description="ATP-grasp fold RimK-type" evidence="1">
    <location>
        <begin position="73"/>
        <end position="157"/>
    </location>
</feature>
<dbReference type="Gene3D" id="3.30.470.20">
    <property type="entry name" value="ATP-grasp fold, B domain"/>
    <property type="match status" value="1"/>
</dbReference>
<gene>
    <name evidence="2" type="ORF">ACFFF6_03450</name>
</gene>
<organism evidence="2 3">
    <name type="scientific">Brachybacterium hainanense</name>
    <dbReference type="NCBI Taxonomy" id="1541174"/>
    <lineage>
        <taxon>Bacteria</taxon>
        <taxon>Bacillati</taxon>
        <taxon>Actinomycetota</taxon>
        <taxon>Actinomycetes</taxon>
        <taxon>Micrococcales</taxon>
        <taxon>Dermabacteraceae</taxon>
        <taxon>Brachybacterium</taxon>
    </lineage>
</organism>
<dbReference type="EMBL" id="JBHLSV010000003">
    <property type="protein sequence ID" value="MFC0673009.1"/>
    <property type="molecule type" value="Genomic_DNA"/>
</dbReference>
<comment type="caution">
    <text evidence="2">The sequence shown here is derived from an EMBL/GenBank/DDBJ whole genome shotgun (WGS) entry which is preliminary data.</text>
</comment>
<dbReference type="Pfam" id="PF08443">
    <property type="entry name" value="RimK"/>
    <property type="match status" value="1"/>
</dbReference>
<reference evidence="2 3" key="1">
    <citation type="submission" date="2024-09" db="EMBL/GenBank/DDBJ databases">
        <authorList>
            <person name="Sun Q."/>
            <person name="Mori K."/>
        </authorList>
    </citation>
    <scope>NUCLEOTIDE SEQUENCE [LARGE SCALE GENOMIC DNA]</scope>
    <source>
        <strain evidence="2 3">CICC 10874</strain>
    </source>
</reference>
<dbReference type="InterPro" id="IPR013651">
    <property type="entry name" value="ATP-grasp_RimK-type"/>
</dbReference>
<protein>
    <recommendedName>
        <fullName evidence="1">ATP-grasp fold RimK-type domain-containing protein</fullName>
    </recommendedName>
</protein>
<accession>A0ABV6R7Q2</accession>
<dbReference type="Proteomes" id="UP001589793">
    <property type="component" value="Unassembled WGS sequence"/>
</dbReference>
<dbReference type="RefSeq" id="WP_376978241.1">
    <property type="nucleotide sequence ID" value="NZ_JBHLSV010000003.1"/>
</dbReference>
<evidence type="ECO:0000313" key="2">
    <source>
        <dbReference type="EMBL" id="MFC0673009.1"/>
    </source>
</evidence>
<evidence type="ECO:0000313" key="3">
    <source>
        <dbReference type="Proteomes" id="UP001589793"/>
    </source>
</evidence>
<proteinExistence type="predicted"/>
<keyword evidence="3" id="KW-1185">Reference proteome</keyword>
<name>A0ABV6R7Q2_9MICO</name>
<sequence length="210" mass="22955">MILGDARDDEDHDVLFPEVRRRGVEIIRVHPFDLVTHLGPAGISFTVRGETLEPDLVVGWMLEELLLWIDNPGRDIRVYTVNHHPVFAMYRYAPDGAWVTNVASGGSIAMCPLSPGLADIAARASRAAGTLIGGIDVGENLTTGEYVVYEVNSCPTCEPPVLEVIADFLADAVLRADSSTEAWAPTTIDTDLDLSPELFHASTRHLLHRD</sequence>
<evidence type="ECO:0000259" key="1">
    <source>
        <dbReference type="Pfam" id="PF08443"/>
    </source>
</evidence>
<dbReference type="PANTHER" id="PTHR21621:SF0">
    <property type="entry name" value="BETA-CITRYLGLUTAMATE SYNTHASE B-RELATED"/>
    <property type="match status" value="1"/>
</dbReference>
<dbReference type="PANTHER" id="PTHR21621">
    <property type="entry name" value="RIBOSOMAL PROTEIN S6 MODIFICATION PROTEIN"/>
    <property type="match status" value="1"/>
</dbReference>